<dbReference type="RefSeq" id="WP_119313964.1">
    <property type="nucleotide sequence ID" value="NZ_QXDL01000019.1"/>
</dbReference>
<dbReference type="Gene3D" id="3.40.50.1820">
    <property type="entry name" value="alpha/beta hydrolase"/>
    <property type="match status" value="1"/>
</dbReference>
<dbReference type="InterPro" id="IPR002410">
    <property type="entry name" value="Peptidase_S33"/>
</dbReference>
<evidence type="ECO:0000256" key="7">
    <source>
        <dbReference type="ARBA" id="ARBA00022670"/>
    </source>
</evidence>
<proteinExistence type="inferred from homology"/>
<comment type="similarity">
    <text evidence="3">Belongs to the peptidase S33 family.</text>
</comment>
<name>A0A399F0N6_9DEIN</name>
<protein>
    <recommendedName>
        <fullName evidence="4">prolyl aminopeptidase</fullName>
        <ecNumber evidence="4">3.4.11.5</ecNumber>
    </recommendedName>
    <alternativeName>
        <fullName evidence="9">Prolyl aminopeptidase</fullName>
    </alternativeName>
</protein>
<dbReference type="PRINTS" id="PR00793">
    <property type="entry name" value="PROAMNOPTASE"/>
</dbReference>
<dbReference type="InterPro" id="IPR029058">
    <property type="entry name" value="AB_hydrolase_fold"/>
</dbReference>
<dbReference type="AlphaFoldDB" id="A0A399F0N6"/>
<accession>A0A399F0N6</accession>
<evidence type="ECO:0000256" key="5">
    <source>
        <dbReference type="ARBA" id="ARBA00022438"/>
    </source>
</evidence>
<comment type="catalytic activity">
    <reaction evidence="1">
        <text>Release of N-terminal proline from a peptide.</text>
        <dbReference type="EC" id="3.4.11.5"/>
    </reaction>
</comment>
<evidence type="ECO:0000313" key="11">
    <source>
        <dbReference type="EMBL" id="RIH89540.1"/>
    </source>
</evidence>
<comment type="caution">
    <text evidence="11">The sequence shown here is derived from an EMBL/GenBank/DDBJ whole genome shotgun (WGS) entry which is preliminary data.</text>
</comment>
<feature type="domain" description="AB hydrolase-1" evidence="10">
    <location>
        <begin position="28"/>
        <end position="143"/>
    </location>
</feature>
<gene>
    <name evidence="11" type="primary">pip_1</name>
    <name evidence="11" type="ORF">Mterra_00751</name>
</gene>
<keyword evidence="8 11" id="KW-0378">Hydrolase</keyword>
<comment type="subcellular location">
    <subcellularLocation>
        <location evidence="2">Cytoplasm</location>
    </subcellularLocation>
</comment>
<dbReference type="SUPFAM" id="SSF53474">
    <property type="entry name" value="alpha/beta-Hydrolases"/>
    <property type="match status" value="1"/>
</dbReference>
<evidence type="ECO:0000256" key="6">
    <source>
        <dbReference type="ARBA" id="ARBA00022490"/>
    </source>
</evidence>
<dbReference type="Pfam" id="PF00561">
    <property type="entry name" value="Abhydrolase_1"/>
    <property type="match status" value="1"/>
</dbReference>
<dbReference type="GO" id="GO:0006508">
    <property type="term" value="P:proteolysis"/>
    <property type="evidence" value="ECO:0007669"/>
    <property type="project" value="UniProtKB-KW"/>
</dbReference>
<evidence type="ECO:0000259" key="10">
    <source>
        <dbReference type="Pfam" id="PF00561"/>
    </source>
</evidence>
<dbReference type="GO" id="GO:0004177">
    <property type="term" value="F:aminopeptidase activity"/>
    <property type="evidence" value="ECO:0007669"/>
    <property type="project" value="UniProtKB-KW"/>
</dbReference>
<sequence length="289" mass="31259">MREEIDVIAVNDEVELYVEDVGPEDATPVVVVHGGPGGSAYVLREGLEEELAGFRVIYFDQRGGGRSPELEPEPRLFTVDALVGDLEALREHLGLGRWGVLAHGFGAVPALEYARRFAPRVAALGLVGPWVNFPALARRLFRASLALRDLPEAAAPEDPRLALQEAFGVLEPKAVFDALMFPSEHGRMEFEWLSEGAGILGNDAPGRMFVYNGLWELDYSSRLLELPLEPLAVVGSLDGTSYPEQAEAVADLSGGRLEVVEGAGHYPWIDQPAAFGEALQGFLEALEAG</sequence>
<dbReference type="Proteomes" id="UP000265715">
    <property type="component" value="Unassembled WGS sequence"/>
</dbReference>
<keyword evidence="7" id="KW-0645">Protease</keyword>
<dbReference type="InterPro" id="IPR000073">
    <property type="entry name" value="AB_hydrolase_1"/>
</dbReference>
<keyword evidence="12" id="KW-1185">Reference proteome</keyword>
<keyword evidence="6" id="KW-0963">Cytoplasm</keyword>
<dbReference type="EC" id="3.4.11.5" evidence="4"/>
<organism evidence="11 12">
    <name type="scientific">Calidithermus terrae</name>
    <dbReference type="NCBI Taxonomy" id="1408545"/>
    <lineage>
        <taxon>Bacteria</taxon>
        <taxon>Thermotogati</taxon>
        <taxon>Deinococcota</taxon>
        <taxon>Deinococci</taxon>
        <taxon>Thermales</taxon>
        <taxon>Thermaceae</taxon>
        <taxon>Calidithermus</taxon>
    </lineage>
</organism>
<dbReference type="GO" id="GO:0005737">
    <property type="term" value="C:cytoplasm"/>
    <property type="evidence" value="ECO:0007669"/>
    <property type="project" value="UniProtKB-SubCell"/>
</dbReference>
<evidence type="ECO:0000256" key="1">
    <source>
        <dbReference type="ARBA" id="ARBA00001585"/>
    </source>
</evidence>
<dbReference type="OrthoDB" id="53505at2"/>
<evidence type="ECO:0000256" key="9">
    <source>
        <dbReference type="ARBA" id="ARBA00029605"/>
    </source>
</evidence>
<dbReference type="PANTHER" id="PTHR43722">
    <property type="entry name" value="PROLINE IMINOPEPTIDASE"/>
    <property type="match status" value="1"/>
</dbReference>
<evidence type="ECO:0000313" key="12">
    <source>
        <dbReference type="Proteomes" id="UP000265715"/>
    </source>
</evidence>
<dbReference type="InterPro" id="IPR005944">
    <property type="entry name" value="Pro_iminopeptidase"/>
</dbReference>
<evidence type="ECO:0000256" key="8">
    <source>
        <dbReference type="ARBA" id="ARBA00022801"/>
    </source>
</evidence>
<dbReference type="EMBL" id="QXDL01000019">
    <property type="protein sequence ID" value="RIH89540.1"/>
    <property type="molecule type" value="Genomic_DNA"/>
</dbReference>
<dbReference type="PANTHER" id="PTHR43722:SF1">
    <property type="entry name" value="PROLINE IMINOPEPTIDASE"/>
    <property type="match status" value="1"/>
</dbReference>
<evidence type="ECO:0000256" key="4">
    <source>
        <dbReference type="ARBA" id="ARBA00012568"/>
    </source>
</evidence>
<evidence type="ECO:0000256" key="3">
    <source>
        <dbReference type="ARBA" id="ARBA00010088"/>
    </source>
</evidence>
<evidence type="ECO:0000256" key="2">
    <source>
        <dbReference type="ARBA" id="ARBA00004496"/>
    </source>
</evidence>
<reference evidence="11 12" key="1">
    <citation type="submission" date="2018-08" db="EMBL/GenBank/DDBJ databases">
        <title>Meiothermus terrae DSM 26712 genome sequencing project.</title>
        <authorList>
            <person name="Da Costa M.S."/>
            <person name="Albuquerque L."/>
            <person name="Raposo P."/>
            <person name="Froufe H.J.C."/>
            <person name="Barroso C.S."/>
            <person name="Egas C."/>
        </authorList>
    </citation>
    <scope>NUCLEOTIDE SEQUENCE [LARGE SCALE GENOMIC DNA]</scope>
    <source>
        <strain evidence="11 12">DSM 26712</strain>
    </source>
</reference>
<keyword evidence="5 11" id="KW-0031">Aminopeptidase</keyword>